<dbReference type="InterPro" id="IPR020846">
    <property type="entry name" value="MFS_dom"/>
</dbReference>
<feature type="transmembrane region" description="Helical" evidence="7">
    <location>
        <begin position="409"/>
        <end position="427"/>
    </location>
</feature>
<feature type="transmembrane region" description="Helical" evidence="7">
    <location>
        <begin position="111"/>
        <end position="131"/>
    </location>
</feature>
<dbReference type="InterPro" id="IPR005829">
    <property type="entry name" value="Sugar_transporter_CS"/>
</dbReference>
<evidence type="ECO:0000313" key="10">
    <source>
        <dbReference type="Proteomes" id="UP000267128"/>
    </source>
</evidence>
<dbReference type="OrthoDB" id="4668943at2"/>
<feature type="transmembrane region" description="Helical" evidence="7">
    <location>
        <begin position="205"/>
        <end position="223"/>
    </location>
</feature>
<feature type="transmembrane region" description="Helical" evidence="7">
    <location>
        <begin position="14"/>
        <end position="37"/>
    </location>
</feature>
<dbReference type="Gene3D" id="1.20.1720.10">
    <property type="entry name" value="Multidrug resistance protein D"/>
    <property type="match status" value="1"/>
</dbReference>
<proteinExistence type="predicted"/>
<reference evidence="9 10" key="1">
    <citation type="submission" date="2018-11" db="EMBL/GenBank/DDBJ databases">
        <authorList>
            <person name="Li F."/>
        </authorList>
    </citation>
    <scope>NUCLEOTIDE SEQUENCE [LARGE SCALE GENOMIC DNA]</scope>
    <source>
        <strain evidence="9 10">Gsoil 097</strain>
    </source>
</reference>
<feature type="transmembrane region" description="Helical" evidence="7">
    <location>
        <begin position="143"/>
        <end position="162"/>
    </location>
</feature>
<feature type="transmembrane region" description="Helical" evidence="7">
    <location>
        <begin position="336"/>
        <end position="353"/>
    </location>
</feature>
<dbReference type="SUPFAM" id="SSF103473">
    <property type="entry name" value="MFS general substrate transporter"/>
    <property type="match status" value="1"/>
</dbReference>
<keyword evidence="4 7" id="KW-0812">Transmembrane</keyword>
<name>A0A3N0CAY3_9ACTN</name>
<evidence type="ECO:0000256" key="5">
    <source>
        <dbReference type="ARBA" id="ARBA00022989"/>
    </source>
</evidence>
<dbReference type="PANTHER" id="PTHR42718:SF46">
    <property type="entry name" value="BLR6921 PROTEIN"/>
    <property type="match status" value="1"/>
</dbReference>
<feature type="transmembrane region" description="Helical" evidence="7">
    <location>
        <begin position="81"/>
        <end position="99"/>
    </location>
</feature>
<feature type="transmembrane region" description="Helical" evidence="7">
    <location>
        <begin position="49"/>
        <end position="69"/>
    </location>
</feature>
<evidence type="ECO:0000256" key="4">
    <source>
        <dbReference type="ARBA" id="ARBA00022692"/>
    </source>
</evidence>
<evidence type="ECO:0000259" key="8">
    <source>
        <dbReference type="PROSITE" id="PS50850"/>
    </source>
</evidence>
<dbReference type="PROSITE" id="PS00216">
    <property type="entry name" value="SUGAR_TRANSPORT_1"/>
    <property type="match status" value="1"/>
</dbReference>
<dbReference type="NCBIfam" id="TIGR00711">
    <property type="entry name" value="efflux_EmrB"/>
    <property type="match status" value="1"/>
</dbReference>
<dbReference type="PROSITE" id="PS50850">
    <property type="entry name" value="MFS"/>
    <property type="match status" value="1"/>
</dbReference>
<feature type="transmembrane region" description="Helical" evidence="7">
    <location>
        <begin position="308"/>
        <end position="329"/>
    </location>
</feature>
<keyword evidence="3" id="KW-1003">Cell membrane</keyword>
<dbReference type="CDD" id="cd17321">
    <property type="entry name" value="MFS_MMR_MDR_like"/>
    <property type="match status" value="1"/>
</dbReference>
<keyword evidence="2" id="KW-0813">Transport</keyword>
<feature type="transmembrane region" description="Helical" evidence="7">
    <location>
        <begin position="273"/>
        <end position="296"/>
    </location>
</feature>
<dbReference type="GO" id="GO:0022857">
    <property type="term" value="F:transmembrane transporter activity"/>
    <property type="evidence" value="ECO:0007669"/>
    <property type="project" value="InterPro"/>
</dbReference>
<organism evidence="9 10">
    <name type="scientific">Nocardioides marmoriginsengisoli</name>
    <dbReference type="NCBI Taxonomy" id="661483"/>
    <lineage>
        <taxon>Bacteria</taxon>
        <taxon>Bacillati</taxon>
        <taxon>Actinomycetota</taxon>
        <taxon>Actinomycetes</taxon>
        <taxon>Propionibacteriales</taxon>
        <taxon>Nocardioidaceae</taxon>
        <taxon>Nocardioides</taxon>
    </lineage>
</organism>
<dbReference type="AlphaFoldDB" id="A0A3N0CAY3"/>
<keyword evidence="10" id="KW-1185">Reference proteome</keyword>
<feature type="transmembrane region" description="Helical" evidence="7">
    <location>
        <begin position="168"/>
        <end position="184"/>
    </location>
</feature>
<dbReference type="Gene3D" id="1.20.1250.20">
    <property type="entry name" value="MFS general substrate transporter like domains"/>
    <property type="match status" value="1"/>
</dbReference>
<keyword evidence="6 7" id="KW-0472">Membrane</keyword>
<dbReference type="Proteomes" id="UP000267128">
    <property type="component" value="Unassembled WGS sequence"/>
</dbReference>
<keyword evidence="5 7" id="KW-1133">Transmembrane helix</keyword>
<dbReference type="InterPro" id="IPR011701">
    <property type="entry name" value="MFS"/>
</dbReference>
<evidence type="ECO:0000256" key="6">
    <source>
        <dbReference type="ARBA" id="ARBA00023136"/>
    </source>
</evidence>
<comment type="caution">
    <text evidence="9">The sequence shown here is derived from an EMBL/GenBank/DDBJ whole genome shotgun (WGS) entry which is preliminary data.</text>
</comment>
<protein>
    <submittedName>
        <fullName evidence="9">DHA2 family efflux MFS transporter permease subunit</fullName>
    </submittedName>
</protein>
<dbReference type="InterPro" id="IPR004638">
    <property type="entry name" value="EmrB-like"/>
</dbReference>
<evidence type="ECO:0000256" key="7">
    <source>
        <dbReference type="SAM" id="Phobius"/>
    </source>
</evidence>
<dbReference type="PRINTS" id="PR01036">
    <property type="entry name" value="TCRTETB"/>
</dbReference>
<gene>
    <name evidence="9" type="ORF">EFK50_20090</name>
</gene>
<dbReference type="InterPro" id="IPR036259">
    <property type="entry name" value="MFS_trans_sf"/>
</dbReference>
<dbReference type="PANTHER" id="PTHR42718">
    <property type="entry name" value="MAJOR FACILITATOR SUPERFAMILY MULTIDRUG TRANSPORTER MFSC"/>
    <property type="match status" value="1"/>
</dbReference>
<feature type="transmembrane region" description="Helical" evidence="7">
    <location>
        <begin position="235"/>
        <end position="252"/>
    </location>
</feature>
<dbReference type="RefSeq" id="WP_123229369.1">
    <property type="nucleotide sequence ID" value="NZ_RJSE01000009.1"/>
</dbReference>
<sequence length="488" mass="50267">MSQPDLSTQRARNFALALLAMTQFVVVIDASIVNVALPSIGDALDISQANLSWVVNSYTLTFGGFLLLGGRLADFFGRRRIFMLGMALFAIASLVGGFAQNETWLNAARAVQGLGAAIASPAALSIVTTTFPEGQERNKALGIWGAVAGAGGAAGVLLGGVLTQWAGWEWVLFVNVPIGAFIVWQAPKRLTESTADEETDRTLDLPGAITVSAGLALGVFAMVQATKVGWSSGETIWSLAGAVALLALFVIIELRTRKPLVPFSIFRKRTLRGANIVGVLIGMSLFSMFFLITLYLQQVLGNDALEAGLSYLPLAISIILSAGISSALVTRVGFKNVLVVGLLFVAAGLIWFAQIQPDGTYVGSVLGPSILAGVGLGASFVPVTIAAMTGTEAHEAGLASGLINTSQQVGGALGLAILASIATATTNDAFKTGADPATALTEGFADAFTIGAGFAVVGAILAAILISSRDSQEHSEAARSGEAAPVAV</sequence>
<evidence type="ECO:0000256" key="2">
    <source>
        <dbReference type="ARBA" id="ARBA00022448"/>
    </source>
</evidence>
<feature type="domain" description="Major facilitator superfamily (MFS) profile" evidence="8">
    <location>
        <begin position="15"/>
        <end position="470"/>
    </location>
</feature>
<dbReference type="Pfam" id="PF07690">
    <property type="entry name" value="MFS_1"/>
    <property type="match status" value="1"/>
</dbReference>
<evidence type="ECO:0000256" key="1">
    <source>
        <dbReference type="ARBA" id="ARBA00004651"/>
    </source>
</evidence>
<dbReference type="EMBL" id="RJSE01000009">
    <property type="protein sequence ID" value="RNL60617.1"/>
    <property type="molecule type" value="Genomic_DNA"/>
</dbReference>
<accession>A0A3N0CAY3</accession>
<comment type="subcellular location">
    <subcellularLocation>
        <location evidence="1">Cell membrane</location>
        <topology evidence="1">Multi-pass membrane protein</topology>
    </subcellularLocation>
</comment>
<evidence type="ECO:0000256" key="3">
    <source>
        <dbReference type="ARBA" id="ARBA00022475"/>
    </source>
</evidence>
<dbReference type="GO" id="GO:0005886">
    <property type="term" value="C:plasma membrane"/>
    <property type="evidence" value="ECO:0007669"/>
    <property type="project" value="UniProtKB-SubCell"/>
</dbReference>
<feature type="transmembrane region" description="Helical" evidence="7">
    <location>
        <begin position="365"/>
        <end position="388"/>
    </location>
</feature>
<evidence type="ECO:0000313" key="9">
    <source>
        <dbReference type="EMBL" id="RNL60617.1"/>
    </source>
</evidence>
<feature type="transmembrane region" description="Helical" evidence="7">
    <location>
        <begin position="447"/>
        <end position="466"/>
    </location>
</feature>